<protein>
    <submittedName>
        <fullName evidence="2">Uncharacterized protein</fullName>
    </submittedName>
</protein>
<evidence type="ECO:0000313" key="2">
    <source>
        <dbReference type="EMBL" id="MDF3302269.1"/>
    </source>
</evidence>
<evidence type="ECO:0000256" key="1">
    <source>
        <dbReference type="SAM" id="MobiDB-lite"/>
    </source>
</evidence>
<evidence type="ECO:0000313" key="3">
    <source>
        <dbReference type="Proteomes" id="UP001221150"/>
    </source>
</evidence>
<dbReference type="RefSeq" id="WP_276111833.1">
    <property type="nucleotide sequence ID" value="NZ_JARJBB010000020.1"/>
</dbReference>
<sequence length="117" mass="11907">MSGEFLHPNAAHPVDQGGVSGDMTKAPRDVHVCLLAGREREGAPEGRAAATGRDTSGPAPVRTAAGGTPAGDGAPAAPAVTGPLLREFLDAMSALEADLARRWTGRSKNRSVLTPAE</sequence>
<reference evidence="2 3" key="1">
    <citation type="submission" date="2023-03" db="EMBL/GenBank/DDBJ databases">
        <title>Draft genome sequence of Streptomyces sp. K1PA1 isolated from peat swamp forest in Thailand.</title>
        <authorList>
            <person name="Klaysubun C."/>
            <person name="Duangmal K."/>
        </authorList>
    </citation>
    <scope>NUCLEOTIDE SEQUENCE [LARGE SCALE GENOMIC DNA]</scope>
    <source>
        <strain evidence="2 3">K1PA1</strain>
    </source>
</reference>
<comment type="caution">
    <text evidence="2">The sequence shown here is derived from an EMBL/GenBank/DDBJ whole genome shotgun (WGS) entry which is preliminary data.</text>
</comment>
<proteinExistence type="predicted"/>
<feature type="compositionally biased region" description="Low complexity" evidence="1">
    <location>
        <begin position="63"/>
        <end position="78"/>
    </location>
</feature>
<dbReference type="Proteomes" id="UP001221150">
    <property type="component" value="Unassembled WGS sequence"/>
</dbReference>
<gene>
    <name evidence="2" type="ORF">P3H78_27285</name>
</gene>
<accession>A0ABT6ACA4</accession>
<dbReference type="EMBL" id="JARJBB010000020">
    <property type="protein sequence ID" value="MDF3302269.1"/>
    <property type="molecule type" value="Genomic_DNA"/>
</dbReference>
<feature type="region of interest" description="Disordered" evidence="1">
    <location>
        <begin position="1"/>
        <end position="78"/>
    </location>
</feature>
<name>A0ABT6ACA4_9ACTN</name>
<organism evidence="2 3">
    <name type="scientific">Streptomyces tropicalis</name>
    <dbReference type="NCBI Taxonomy" id="3034234"/>
    <lineage>
        <taxon>Bacteria</taxon>
        <taxon>Bacillati</taxon>
        <taxon>Actinomycetota</taxon>
        <taxon>Actinomycetes</taxon>
        <taxon>Kitasatosporales</taxon>
        <taxon>Streptomycetaceae</taxon>
        <taxon>Streptomyces</taxon>
    </lineage>
</organism>
<keyword evidence="3" id="KW-1185">Reference proteome</keyword>
<feature type="compositionally biased region" description="Basic and acidic residues" evidence="1">
    <location>
        <begin position="25"/>
        <end position="44"/>
    </location>
</feature>